<dbReference type="SUPFAM" id="SSF53686">
    <property type="entry name" value="Tryptophan synthase beta subunit-like PLP-dependent enzymes"/>
    <property type="match status" value="1"/>
</dbReference>
<dbReference type="Gene3D" id="3.90.1380.10">
    <property type="entry name" value="Threonine synthase, N-terminal domain"/>
    <property type="match status" value="1"/>
</dbReference>
<evidence type="ECO:0000256" key="3">
    <source>
        <dbReference type="ARBA" id="ARBA00005517"/>
    </source>
</evidence>
<dbReference type="Gene3D" id="3.40.50.1100">
    <property type="match status" value="2"/>
</dbReference>
<dbReference type="EC" id="4.2.3.1" evidence="4 10"/>
<accession>Q17VX3</accession>
<keyword evidence="8 11" id="KW-0663">Pyridoxal phosphate</keyword>
<dbReference type="PANTHER" id="PTHR43515:SF1">
    <property type="entry name" value="THREONINE SYNTHASE-LIKE 1"/>
    <property type="match status" value="1"/>
</dbReference>
<keyword evidence="14" id="KW-1185">Reference proteome</keyword>
<feature type="domain" description="Tryptophan synthase beta chain-like PALP" evidence="12">
    <location>
        <begin position="92"/>
        <end position="413"/>
    </location>
</feature>
<evidence type="ECO:0000256" key="4">
    <source>
        <dbReference type="ARBA" id="ARBA00013028"/>
    </source>
</evidence>
<gene>
    <name evidence="13" type="primary">thrC</name>
    <name evidence="13" type="ordered locus">Hac_1479</name>
</gene>
<dbReference type="CDD" id="cd01560">
    <property type="entry name" value="Thr-synth_2"/>
    <property type="match status" value="1"/>
</dbReference>
<proteinExistence type="inferred from homology"/>
<dbReference type="STRING" id="382638.Hac_1479"/>
<dbReference type="AlphaFoldDB" id="Q17VX3"/>
<evidence type="ECO:0000259" key="12">
    <source>
        <dbReference type="Pfam" id="PF00291"/>
    </source>
</evidence>
<protein>
    <recommendedName>
        <fullName evidence="5 10">Threonine synthase</fullName>
        <ecNumber evidence="4 10">4.2.3.1</ecNumber>
    </recommendedName>
</protein>
<evidence type="ECO:0000256" key="2">
    <source>
        <dbReference type="ARBA" id="ARBA00004979"/>
    </source>
</evidence>
<evidence type="ECO:0000256" key="5">
    <source>
        <dbReference type="ARBA" id="ARBA00018679"/>
    </source>
</evidence>
<evidence type="ECO:0000256" key="11">
    <source>
        <dbReference type="PIRSR" id="PIRSR604450-51"/>
    </source>
</evidence>
<evidence type="ECO:0000256" key="10">
    <source>
        <dbReference type="NCBIfam" id="TIGR00260"/>
    </source>
</evidence>
<keyword evidence="13" id="KW-0456">Lyase</keyword>
<dbReference type="GO" id="GO:0030170">
    <property type="term" value="F:pyridoxal phosphate binding"/>
    <property type="evidence" value="ECO:0007669"/>
    <property type="project" value="InterPro"/>
</dbReference>
<dbReference type="InterPro" id="IPR037158">
    <property type="entry name" value="Thr_synth_N_sf"/>
</dbReference>
<dbReference type="PANTHER" id="PTHR43515">
    <property type="entry name" value="THREONINE SYNTHASE-LIKE 1"/>
    <property type="match status" value="1"/>
</dbReference>
<feature type="modified residue" description="N6-(pyridoxal phosphate)lysine" evidence="11">
    <location>
        <position position="115"/>
    </location>
</feature>
<evidence type="ECO:0000256" key="6">
    <source>
        <dbReference type="ARBA" id="ARBA00022605"/>
    </source>
</evidence>
<dbReference type="InterPro" id="IPR004450">
    <property type="entry name" value="Thr_synthase-like"/>
</dbReference>
<dbReference type="GO" id="GO:0005737">
    <property type="term" value="C:cytoplasm"/>
    <property type="evidence" value="ECO:0007669"/>
    <property type="project" value="TreeGrafter"/>
</dbReference>
<name>Q17VX3_HELAH</name>
<reference evidence="13 14" key="1">
    <citation type="journal article" date="2006" name="PLoS Genet.">
        <title>Who ate whom? Adaptive Helicobacter genomic changes that accompanied a host jump from early humans to large felines.</title>
        <authorList>
            <person name="Eppinger M."/>
            <person name="Baar C."/>
            <person name="Linz B."/>
            <person name="Raddatz G."/>
            <person name="Lanz C."/>
            <person name="Keller H."/>
            <person name="Morelli G."/>
            <person name="Gressmann H."/>
            <person name="Achtman M."/>
            <person name="Schuster S.C."/>
        </authorList>
    </citation>
    <scope>NUCLEOTIDE SEQUENCE [LARGE SCALE GENOMIC DNA]</scope>
    <source>
        <strain evidence="13 14">Sheeba</strain>
    </source>
</reference>
<sequence>MMQGRKMPFVPTRSLKEKKIDFIEAILNPNAPKGGLYTLEHFEKLEWQDCLNLSYSELVECVFERLGLEVSKDLLTNALKRYENFDNPKNPAPIFALNERLFVQELYHGPSLAFKDMALQPLASLFSDLAVGKNEKYLMLVSTSGDTGPATLESVANMPNVFVVCLYPKDGTSLVQKLQMVTQNASNLKVFGISGDFDDAQNTLKNLLKDDDFNEALKTRQLKLSVANSVNFGRIAFQVVYHIWGFLELYKKGAINSKEKITLAIPSGNFGNALGAFYAKKMGLNIAKIKVVTNSNDVLREFIETGRYDLTKRSLKQTFSPAMDILKSSNVERLLFDLFGFERTLELMQALEEEKFYELKPKELALLQEHFSCASCLDEDCLKTIQEVYAEHQYLIDPHTATALNASLKTNEKTLVSSTASYEKFPSTTLLALNEQKKDDKTALEALKNNYNTPDSKRLDDLFEREIKHQEVLKLNEIKSSILLWLENTH</sequence>
<dbReference type="InterPro" id="IPR001926">
    <property type="entry name" value="TrpB-like_PALP"/>
</dbReference>
<evidence type="ECO:0000256" key="7">
    <source>
        <dbReference type="ARBA" id="ARBA00022697"/>
    </source>
</evidence>
<dbReference type="KEGG" id="hac:Hac_1479"/>
<evidence type="ECO:0000256" key="9">
    <source>
        <dbReference type="ARBA" id="ARBA00049144"/>
    </source>
</evidence>
<dbReference type="PROSITE" id="PS00165">
    <property type="entry name" value="DEHYDRATASE_SER_THR"/>
    <property type="match status" value="1"/>
</dbReference>
<comment type="cofactor">
    <cofactor evidence="1 11">
        <name>pyridoxal 5'-phosphate</name>
        <dbReference type="ChEBI" id="CHEBI:597326"/>
    </cofactor>
</comment>
<dbReference type="GO" id="GO:0004795">
    <property type="term" value="F:threonine synthase activity"/>
    <property type="evidence" value="ECO:0007669"/>
    <property type="project" value="UniProtKB-UniRule"/>
</dbReference>
<comment type="pathway">
    <text evidence="2">Amino-acid biosynthesis; L-threonine biosynthesis; L-threonine from L-aspartate: step 5/5.</text>
</comment>
<evidence type="ECO:0000256" key="8">
    <source>
        <dbReference type="ARBA" id="ARBA00022898"/>
    </source>
</evidence>
<dbReference type="NCBIfam" id="TIGR00260">
    <property type="entry name" value="thrC"/>
    <property type="match status" value="1"/>
</dbReference>
<comment type="catalytic activity">
    <reaction evidence="9">
        <text>O-phospho-L-homoserine + H2O = L-threonine + phosphate</text>
        <dbReference type="Rhea" id="RHEA:10840"/>
        <dbReference type="ChEBI" id="CHEBI:15377"/>
        <dbReference type="ChEBI" id="CHEBI:43474"/>
        <dbReference type="ChEBI" id="CHEBI:57590"/>
        <dbReference type="ChEBI" id="CHEBI:57926"/>
        <dbReference type="EC" id="4.2.3.1"/>
    </reaction>
</comment>
<keyword evidence="6" id="KW-0028">Amino-acid biosynthesis</keyword>
<dbReference type="GO" id="GO:0009088">
    <property type="term" value="P:threonine biosynthetic process"/>
    <property type="evidence" value="ECO:0007669"/>
    <property type="project" value="UniProtKB-UniRule"/>
</dbReference>
<dbReference type="InterPro" id="IPR036052">
    <property type="entry name" value="TrpB-like_PALP_sf"/>
</dbReference>
<keyword evidence="7" id="KW-0791">Threonine biosynthesis</keyword>
<evidence type="ECO:0000313" key="13">
    <source>
        <dbReference type="EMBL" id="CAK00203.1"/>
    </source>
</evidence>
<comment type="similarity">
    <text evidence="3">Belongs to the threonine synthase family.</text>
</comment>
<dbReference type="EMBL" id="AM260522">
    <property type="protein sequence ID" value="CAK00203.1"/>
    <property type="molecule type" value="Genomic_DNA"/>
</dbReference>
<dbReference type="HOGENOM" id="CLU_015170_3_1_7"/>
<dbReference type="eggNOG" id="COG0498">
    <property type="taxonomic scope" value="Bacteria"/>
</dbReference>
<organism evidence="13 14">
    <name type="scientific">Helicobacter acinonychis (strain Sheeba)</name>
    <dbReference type="NCBI Taxonomy" id="382638"/>
    <lineage>
        <taxon>Bacteria</taxon>
        <taxon>Pseudomonadati</taxon>
        <taxon>Campylobacterota</taxon>
        <taxon>Epsilonproteobacteria</taxon>
        <taxon>Campylobacterales</taxon>
        <taxon>Helicobacteraceae</taxon>
        <taxon>Helicobacter</taxon>
    </lineage>
</organism>
<dbReference type="Proteomes" id="UP000000775">
    <property type="component" value="Chromosome"/>
</dbReference>
<dbReference type="Pfam" id="PF00291">
    <property type="entry name" value="PALP"/>
    <property type="match status" value="1"/>
</dbReference>
<evidence type="ECO:0000313" key="14">
    <source>
        <dbReference type="Proteomes" id="UP000000775"/>
    </source>
</evidence>
<evidence type="ECO:0000256" key="1">
    <source>
        <dbReference type="ARBA" id="ARBA00001933"/>
    </source>
</evidence>
<dbReference type="InterPro" id="IPR000634">
    <property type="entry name" value="Ser/Thr_deHydtase_PyrdxlP-BS"/>
</dbReference>
<dbReference type="UniPathway" id="UPA00050">
    <property type="reaction ID" value="UER00065"/>
</dbReference>